<dbReference type="GO" id="GO:0005886">
    <property type="term" value="C:plasma membrane"/>
    <property type="evidence" value="ECO:0007669"/>
    <property type="project" value="TreeGrafter"/>
</dbReference>
<dbReference type="InterPro" id="IPR036259">
    <property type="entry name" value="MFS_trans_sf"/>
</dbReference>
<feature type="transmembrane region" description="Helical" evidence="7">
    <location>
        <begin position="191"/>
        <end position="212"/>
    </location>
</feature>
<dbReference type="Proteomes" id="UP000469558">
    <property type="component" value="Unassembled WGS sequence"/>
</dbReference>
<comment type="caution">
    <text evidence="9">The sequence shown here is derived from an EMBL/GenBank/DDBJ whole genome shotgun (WGS) entry which is preliminary data.</text>
</comment>
<feature type="transmembrane region" description="Helical" evidence="7">
    <location>
        <begin position="65"/>
        <end position="90"/>
    </location>
</feature>
<feature type="transmembrane region" description="Helical" evidence="7">
    <location>
        <begin position="262"/>
        <end position="282"/>
    </location>
</feature>
<evidence type="ECO:0000256" key="1">
    <source>
        <dbReference type="ARBA" id="ARBA00004141"/>
    </source>
</evidence>
<evidence type="ECO:0000313" key="9">
    <source>
        <dbReference type="EMBL" id="TVY82163.1"/>
    </source>
</evidence>
<name>A0A8T9CHB8_9HELO</name>
<evidence type="ECO:0000256" key="6">
    <source>
        <dbReference type="SAM" id="MobiDB-lite"/>
    </source>
</evidence>
<keyword evidence="5 7" id="KW-0472">Membrane</keyword>
<feature type="transmembrane region" description="Helical" evidence="7">
    <location>
        <begin position="133"/>
        <end position="152"/>
    </location>
</feature>
<feature type="transmembrane region" description="Helical" evidence="7">
    <location>
        <begin position="335"/>
        <end position="356"/>
    </location>
</feature>
<feature type="transmembrane region" description="Helical" evidence="7">
    <location>
        <begin position="102"/>
        <end position="121"/>
    </location>
</feature>
<evidence type="ECO:0000313" key="10">
    <source>
        <dbReference type="Proteomes" id="UP000469558"/>
    </source>
</evidence>
<feature type="domain" description="Major facilitator superfamily (MFS) profile" evidence="8">
    <location>
        <begin position="68"/>
        <end position="568"/>
    </location>
</feature>
<protein>
    <submittedName>
        <fullName evidence="9">MFS gliotoxin efflux transporter</fullName>
    </submittedName>
</protein>
<dbReference type="GO" id="GO:0022857">
    <property type="term" value="F:transmembrane transporter activity"/>
    <property type="evidence" value="ECO:0007669"/>
    <property type="project" value="InterPro"/>
</dbReference>
<feature type="transmembrane region" description="Helical" evidence="7">
    <location>
        <begin position="459"/>
        <end position="482"/>
    </location>
</feature>
<feature type="transmembrane region" description="Helical" evidence="7">
    <location>
        <begin position="396"/>
        <end position="414"/>
    </location>
</feature>
<comment type="subcellular location">
    <subcellularLocation>
        <location evidence="1">Membrane</location>
        <topology evidence="1">Multi-pass membrane protein</topology>
    </subcellularLocation>
</comment>
<reference evidence="9 10" key="1">
    <citation type="submission" date="2018-05" db="EMBL/GenBank/DDBJ databases">
        <title>Genome sequencing and assembly of the regulated plant pathogen Lachnellula willkommii and related sister species for the development of diagnostic species identification markers.</title>
        <authorList>
            <person name="Giroux E."/>
            <person name="Bilodeau G."/>
        </authorList>
    </citation>
    <scope>NUCLEOTIDE SEQUENCE [LARGE SCALE GENOMIC DNA]</scope>
    <source>
        <strain evidence="9 10">CBS 268.59</strain>
    </source>
</reference>
<dbReference type="PANTHER" id="PTHR23501:SF177">
    <property type="entry name" value="MAJOR FACILITATOR SUPERFAMILY (MFS) PROFILE DOMAIN-CONTAINING PROTEIN-RELATED"/>
    <property type="match status" value="1"/>
</dbReference>
<dbReference type="InterPro" id="IPR011701">
    <property type="entry name" value="MFS"/>
</dbReference>
<dbReference type="CDD" id="cd17502">
    <property type="entry name" value="MFS_Azr1_MDR_like"/>
    <property type="match status" value="1"/>
</dbReference>
<keyword evidence="3 7" id="KW-0812">Transmembrane</keyword>
<feature type="region of interest" description="Disordered" evidence="6">
    <location>
        <begin position="1"/>
        <end position="31"/>
    </location>
</feature>
<dbReference type="Gene3D" id="1.20.1250.20">
    <property type="entry name" value="MFS general substrate transporter like domains"/>
    <property type="match status" value="1"/>
</dbReference>
<dbReference type="AlphaFoldDB" id="A0A8T9CHB8"/>
<feature type="transmembrane region" description="Helical" evidence="7">
    <location>
        <begin position="218"/>
        <end position="241"/>
    </location>
</feature>
<evidence type="ECO:0000259" key="8">
    <source>
        <dbReference type="PROSITE" id="PS50850"/>
    </source>
</evidence>
<dbReference type="Pfam" id="PF07690">
    <property type="entry name" value="MFS_1"/>
    <property type="match status" value="1"/>
</dbReference>
<evidence type="ECO:0000256" key="4">
    <source>
        <dbReference type="ARBA" id="ARBA00022989"/>
    </source>
</evidence>
<sequence>MADIDSRSVTLAGEKEVGRSASPTPSGSLHKESIIGASTAEGSIKDEPSSEVNEHDIEYPTGFRLALIIVSLLLSIFLVSLDMTIVATAIPKITDQFHGLDLVGWYGAAFFLTVGAFQSTWGKAYKYFPLKTTFLAAIFVFELGSLICGVAPNSTALIVGRAIAGVGGAGISSGAYTLVAFSAAPRQRPAFTGLLGASYGVASVIGPLLGGVFAEKVSWRWCFYINLPIGGVSAAIVFLFFKTPAHAIPEPASFKEKVLQMDLPGAFTVMAAIVCYVLALQWGGQSKAWGSADVIGTLVGFVLLVIAFCAVEWWQGERAMIVGRLLKGRAIWSGMAYIFFLAGSYFLLVYYLPIYFQVVSGVSASQSGIRNLPLIIAVVIATITSGMVISLNGHYVPWLIGGSVLSTIGAGLLYTLNTHSSSGHWIGYQVLSGLGAGAAFQVPIIVAQARVSASDLSSVTAMVLFAQTIGGAFFVSAGNVALSNILLGHLPRYVDSVAYPPSTIVTIGVTEIRSHFPANIVPGIVMAYMDGLKVDYAIAIAGSGLAVAFSVMGGWKKLEGKVNVGGAA</sequence>
<dbReference type="FunFam" id="1.20.1250.20:FF:000196">
    <property type="entry name" value="MFS toxin efflux pump (AflT)"/>
    <property type="match status" value="1"/>
</dbReference>
<evidence type="ECO:0000256" key="5">
    <source>
        <dbReference type="ARBA" id="ARBA00023136"/>
    </source>
</evidence>
<dbReference type="PANTHER" id="PTHR23501">
    <property type="entry name" value="MAJOR FACILITATOR SUPERFAMILY"/>
    <property type="match status" value="1"/>
</dbReference>
<gene>
    <name evidence="9" type="primary">gliA_2</name>
    <name evidence="9" type="ORF">LSUE1_G004300</name>
</gene>
<keyword evidence="10" id="KW-1185">Reference proteome</keyword>
<keyword evidence="4 7" id="KW-1133">Transmembrane helix</keyword>
<feature type="transmembrane region" description="Helical" evidence="7">
    <location>
        <begin position="426"/>
        <end position="447"/>
    </location>
</feature>
<accession>A0A8T9CHB8</accession>
<feature type="transmembrane region" description="Helical" evidence="7">
    <location>
        <begin position="294"/>
        <end position="314"/>
    </location>
</feature>
<feature type="transmembrane region" description="Helical" evidence="7">
    <location>
        <begin position="368"/>
        <end position="389"/>
    </location>
</feature>
<feature type="transmembrane region" description="Helical" evidence="7">
    <location>
        <begin position="536"/>
        <end position="555"/>
    </location>
</feature>
<dbReference type="OrthoDB" id="10021397at2759"/>
<dbReference type="EMBL" id="QGMK01000361">
    <property type="protein sequence ID" value="TVY82163.1"/>
    <property type="molecule type" value="Genomic_DNA"/>
</dbReference>
<dbReference type="SUPFAM" id="SSF103473">
    <property type="entry name" value="MFS general substrate transporter"/>
    <property type="match status" value="1"/>
</dbReference>
<feature type="transmembrane region" description="Helical" evidence="7">
    <location>
        <begin position="158"/>
        <end position="179"/>
    </location>
</feature>
<keyword evidence="2" id="KW-0813">Transport</keyword>
<dbReference type="InterPro" id="IPR020846">
    <property type="entry name" value="MFS_dom"/>
</dbReference>
<evidence type="ECO:0000256" key="2">
    <source>
        <dbReference type="ARBA" id="ARBA00022448"/>
    </source>
</evidence>
<proteinExistence type="predicted"/>
<organism evidence="9 10">
    <name type="scientific">Lachnellula suecica</name>
    <dbReference type="NCBI Taxonomy" id="602035"/>
    <lineage>
        <taxon>Eukaryota</taxon>
        <taxon>Fungi</taxon>
        <taxon>Dikarya</taxon>
        <taxon>Ascomycota</taxon>
        <taxon>Pezizomycotina</taxon>
        <taxon>Leotiomycetes</taxon>
        <taxon>Helotiales</taxon>
        <taxon>Lachnaceae</taxon>
        <taxon>Lachnellula</taxon>
    </lineage>
</organism>
<dbReference type="FunFam" id="1.20.1720.10:FF:000012">
    <property type="entry name" value="MFS toxin efflux pump (AflT)"/>
    <property type="match status" value="1"/>
</dbReference>
<dbReference type="PROSITE" id="PS50850">
    <property type="entry name" value="MFS"/>
    <property type="match status" value="1"/>
</dbReference>
<evidence type="ECO:0000256" key="7">
    <source>
        <dbReference type="SAM" id="Phobius"/>
    </source>
</evidence>
<evidence type="ECO:0000256" key="3">
    <source>
        <dbReference type="ARBA" id="ARBA00022692"/>
    </source>
</evidence>